<dbReference type="PANTHER" id="PTHR43292">
    <property type="entry name" value="ACYL-COA DEHYDROGENASE"/>
    <property type="match status" value="1"/>
</dbReference>
<feature type="domain" description="Acyl-CoA oxidase/dehydrogenase middle" evidence="4">
    <location>
        <begin position="128"/>
        <end position="222"/>
    </location>
</feature>
<evidence type="ECO:0000313" key="7">
    <source>
        <dbReference type="Proteomes" id="UP000812672"/>
    </source>
</evidence>
<dbReference type="InterPro" id="IPR013786">
    <property type="entry name" value="AcylCoA_DH/ox_N"/>
</dbReference>
<dbReference type="RefSeq" id="WP_216687309.1">
    <property type="nucleotide sequence ID" value="NZ_CAUPKR010000009.1"/>
</dbReference>
<dbReference type="EMBL" id="JAHLZF010000010">
    <property type="protein sequence ID" value="MBU6080963.1"/>
    <property type="molecule type" value="Genomic_DNA"/>
</dbReference>
<sequence>MDLKLSEDVELFKSEVREWLKSALPDWWNDIEQRTADQARYEEFVDSWDYKLYEAGYSGLTWPVEYGGQGESAIKEIMLEEELGRADAPKGHSFLGKILLAPTLMKYGTEEQKRRFLPRLISSEDIWCQGFSEPNAGSDLAALETKAVLDGDEWVINGQKVWTTSASKANWCFLLARTDSEQPKHKGITYLLVPMDAEGVSIRPLQKISGEAEFNEIFFQDVRIPKENHIGEINAGWKIAMTTLSYERGILALGRQARFETELSRAIEHYISAQDEPVMDQRVAELFVELQIMRYHGLKTISNYVNNDGKIGPEASLQKLYWSELRSKLGKFYMDMQDNEVFTNQHTSFTNDYFTNIYYTTLGETIYAGTSQIQRNIIAEKLLGLPK</sequence>
<dbReference type="Pfam" id="PF02771">
    <property type="entry name" value="Acyl-CoA_dh_N"/>
    <property type="match status" value="1"/>
</dbReference>
<gene>
    <name evidence="6" type="ORF">KQ486_08015</name>
</gene>
<keyword evidence="2" id="KW-0560">Oxidoreductase</keyword>
<reference evidence="6 7" key="1">
    <citation type="journal article" date="2011" name="Int. J. Syst. Evol. Microbiol.">
        <title>Allobacillus halotolerans gen. nov., sp. nov. isolated from shrimp paste.</title>
        <authorList>
            <person name="Sheu S.Y."/>
            <person name="Arun A.B."/>
            <person name="Jiang S.R."/>
            <person name="Young C.C."/>
            <person name="Chen W.M."/>
        </authorList>
    </citation>
    <scope>NUCLEOTIDE SEQUENCE [LARGE SCALE GENOMIC DNA]</scope>
    <source>
        <strain evidence="6 7">LMG 24826</strain>
    </source>
</reference>
<feature type="domain" description="Acyl-CoA dehydrogenase/oxidase C-terminal" evidence="3">
    <location>
        <begin position="234"/>
        <end position="382"/>
    </location>
</feature>
<feature type="domain" description="Acyl-CoA dehydrogenase/oxidase N-terminal" evidence="5">
    <location>
        <begin position="6"/>
        <end position="124"/>
    </location>
</feature>
<accession>A0ABS6GR41</accession>
<dbReference type="InterPro" id="IPR052161">
    <property type="entry name" value="Mycobact_Acyl-CoA_DH"/>
</dbReference>
<evidence type="ECO:0000259" key="3">
    <source>
        <dbReference type="Pfam" id="PF00441"/>
    </source>
</evidence>
<evidence type="ECO:0000259" key="4">
    <source>
        <dbReference type="Pfam" id="PF02770"/>
    </source>
</evidence>
<protein>
    <submittedName>
        <fullName evidence="6">Acyl-CoA dehydrogenase family protein</fullName>
    </submittedName>
</protein>
<proteinExistence type="predicted"/>
<dbReference type="Proteomes" id="UP000812672">
    <property type="component" value="Unassembled WGS sequence"/>
</dbReference>
<dbReference type="PANTHER" id="PTHR43292:SF3">
    <property type="entry name" value="ACYL-COA DEHYDROGENASE FADE29"/>
    <property type="match status" value="1"/>
</dbReference>
<dbReference type="Pfam" id="PF02770">
    <property type="entry name" value="Acyl-CoA_dh_M"/>
    <property type="match status" value="1"/>
</dbReference>
<organism evidence="6 7">
    <name type="scientific">Allobacillus halotolerans</name>
    <dbReference type="NCBI Taxonomy" id="570278"/>
    <lineage>
        <taxon>Bacteria</taxon>
        <taxon>Bacillati</taxon>
        <taxon>Bacillota</taxon>
        <taxon>Bacilli</taxon>
        <taxon>Bacillales</taxon>
        <taxon>Bacillaceae</taxon>
        <taxon>Allobacillus</taxon>
    </lineage>
</organism>
<keyword evidence="1" id="KW-0285">Flavoprotein</keyword>
<evidence type="ECO:0000256" key="1">
    <source>
        <dbReference type="ARBA" id="ARBA00022630"/>
    </source>
</evidence>
<evidence type="ECO:0000256" key="2">
    <source>
        <dbReference type="ARBA" id="ARBA00023002"/>
    </source>
</evidence>
<dbReference type="Pfam" id="PF00441">
    <property type="entry name" value="Acyl-CoA_dh_1"/>
    <property type="match status" value="1"/>
</dbReference>
<comment type="caution">
    <text evidence="6">The sequence shown here is derived from an EMBL/GenBank/DDBJ whole genome shotgun (WGS) entry which is preliminary data.</text>
</comment>
<dbReference type="InterPro" id="IPR006091">
    <property type="entry name" value="Acyl-CoA_Oxase/DH_mid-dom"/>
</dbReference>
<keyword evidence="7" id="KW-1185">Reference proteome</keyword>
<evidence type="ECO:0000313" key="6">
    <source>
        <dbReference type="EMBL" id="MBU6080963.1"/>
    </source>
</evidence>
<evidence type="ECO:0000259" key="5">
    <source>
        <dbReference type="Pfam" id="PF02771"/>
    </source>
</evidence>
<dbReference type="InterPro" id="IPR009075">
    <property type="entry name" value="AcylCo_DH/oxidase_C"/>
</dbReference>
<name>A0ABS6GR41_9BACI</name>